<dbReference type="Proteomes" id="UP000594014">
    <property type="component" value="Chromosome"/>
</dbReference>
<keyword evidence="1" id="KW-0328">Glycosyltransferase</keyword>
<dbReference type="EC" id="2.4.1.18" evidence="1"/>
<accession>A0ACD1A8T1</accession>
<reference evidence="1" key="1">
    <citation type="submission" date="2019-08" db="EMBL/GenBank/DDBJ databases">
        <title>Genome sequence of Clostridiales bacterium MT110.</title>
        <authorList>
            <person name="Cao J."/>
        </authorList>
    </citation>
    <scope>NUCLEOTIDE SEQUENCE</scope>
    <source>
        <strain evidence="1">MT110</strain>
    </source>
</reference>
<protein>
    <submittedName>
        <fullName evidence="1">1,4-alpha-glucan branching protein GlgB</fullName>
        <ecNumber evidence="1">2.4.1.18</ecNumber>
    </submittedName>
</protein>
<keyword evidence="1" id="KW-0808">Transferase</keyword>
<evidence type="ECO:0000313" key="2">
    <source>
        <dbReference type="Proteomes" id="UP000594014"/>
    </source>
</evidence>
<dbReference type="EMBL" id="CP042469">
    <property type="protein sequence ID" value="QOX62812.1"/>
    <property type="molecule type" value="Genomic_DNA"/>
</dbReference>
<keyword evidence="2" id="KW-1185">Reference proteome</keyword>
<proteinExistence type="predicted"/>
<organism evidence="1 2">
    <name type="scientific">Anoxybacterium hadale</name>
    <dbReference type="NCBI Taxonomy" id="3408580"/>
    <lineage>
        <taxon>Bacteria</taxon>
        <taxon>Bacillati</taxon>
        <taxon>Bacillota</taxon>
        <taxon>Clostridia</taxon>
        <taxon>Peptostreptococcales</taxon>
        <taxon>Anaerovoracaceae</taxon>
        <taxon>Anoxybacterium</taxon>
    </lineage>
</organism>
<name>A0ACD1A8T1_9FIRM</name>
<sequence length="638" mass="74351">MHMEHDLQMPVYLFHQGTAAKAYELMGSHPEVHDGKEGYRFRVWAPNASSVAVIGEFNEWRPLHQMKRITDQGLWELFISNLSEYTTYKYQITDKQGNLHVKSDPYGFHMETRPDTASKTCNVDRYQWTDDLWRIKQQKRAPYDAPMNIYEVHLGSWRKYEDGNYFNFEKLAEELIPYVKDMGYTHLEFMPVSEYPFDGSWGYQVMGYYSPTSRYGTPEGFMALVNACHQAEIGVILDWVPGHFPKDGSGLYHFDGGSCYEYADPLKSEHKEWGTMIFDWGKNEVRSFLISNAVFWFDKYHIDGLRVDAVASMLYLDYGRNDGEWRPNEKGGRENLDAVSFLQELNKTVFREFPSALMIAEESTAWPMVTKPVHVGGLGFNFKWNMGWMNDTLRYMGQDPFFRKGCHNQLTFPLTYFCSENYILPLSHDEVVHGKGSLINKMPGEYESKFANLRAYLAYMMAHPGKKLNFMGSEFAQFSEWDYKKELDWSLLDFEMHKKFHTFSHDLNHLYLSSSELWEMDDSWDGFKWINPDDADNNVITFRRIDQKGEELITACNFSPVTRIKYRIGVPKPGIYKIVFHSGLEKYGGTAENAAADSNAIAEEISYNGYEYSFETDLTGLSTIFWRCIKCPTQRKRK</sequence>
<evidence type="ECO:0000313" key="1">
    <source>
        <dbReference type="EMBL" id="QOX62812.1"/>
    </source>
</evidence>
<gene>
    <name evidence="1" type="primary">glgB</name>
    <name evidence="1" type="ORF">FRZ06_05350</name>
</gene>